<evidence type="ECO:0008006" key="4">
    <source>
        <dbReference type="Google" id="ProtNLM"/>
    </source>
</evidence>
<organism evidence="2 3">
    <name type="scientific">Lactococcus lactis subsp. lactis</name>
    <name type="common">Streptococcus lactis</name>
    <dbReference type="NCBI Taxonomy" id="1360"/>
    <lineage>
        <taxon>Bacteria</taxon>
        <taxon>Bacillati</taxon>
        <taxon>Bacillota</taxon>
        <taxon>Bacilli</taxon>
        <taxon>Lactobacillales</taxon>
        <taxon>Streptococcaceae</taxon>
        <taxon>Lactococcus</taxon>
    </lineage>
</organism>
<reference evidence="3" key="1">
    <citation type="submission" date="2015-10" db="EMBL/GenBank/DDBJ databases">
        <title>Draft Genome Sequences of 11 Lactococcus lactis subspecies cremoris strains.</title>
        <authorList>
            <person name="Wels M."/>
            <person name="Backus L."/>
            <person name="Boekhorst J."/>
            <person name="Dijkstra A."/>
            <person name="Beerthuizen M."/>
            <person name="Kelly W."/>
            <person name="Siezen R."/>
            <person name="Bachmann H."/>
            <person name="Van Hijum S."/>
        </authorList>
    </citation>
    <scope>NUCLEOTIDE SEQUENCE [LARGE SCALE GENOMIC DNA]</scope>
    <source>
        <strain evidence="3">LMG8520</strain>
    </source>
</reference>
<gene>
    <name evidence="2" type="ORF">LMG8520_0643</name>
</gene>
<proteinExistence type="predicted"/>
<dbReference type="EMBL" id="LKLP01000033">
    <property type="protein sequence ID" value="KSU12774.1"/>
    <property type="molecule type" value="Genomic_DNA"/>
</dbReference>
<dbReference type="PATRIC" id="fig|1360.106.peg.674"/>
<comment type="caution">
    <text evidence="2">The sequence shown here is derived from an EMBL/GenBank/DDBJ whole genome shotgun (WGS) entry which is preliminary data.</text>
</comment>
<keyword evidence="1" id="KW-0732">Signal</keyword>
<evidence type="ECO:0000256" key="1">
    <source>
        <dbReference type="SAM" id="SignalP"/>
    </source>
</evidence>
<feature type="chain" id="PRO_5038685611" description="Lipoprotein" evidence="1">
    <location>
        <begin position="19"/>
        <end position="168"/>
    </location>
</feature>
<dbReference type="PROSITE" id="PS51257">
    <property type="entry name" value="PROKAR_LIPOPROTEIN"/>
    <property type="match status" value="1"/>
</dbReference>
<dbReference type="AlphaFoldDB" id="A0A0V8DH29"/>
<name>A0A0V8DH29_LACLL</name>
<accession>A0A0V8DH29</accession>
<dbReference type="RefSeq" id="WP_058209309.1">
    <property type="nucleotide sequence ID" value="NZ_LKLP01000033.1"/>
</dbReference>
<dbReference type="Proteomes" id="UP000054230">
    <property type="component" value="Unassembled WGS sequence"/>
</dbReference>
<sequence length="168" mass="18187">MKKIALLGVTALSVLSLAACSSNSTSTTKSKSQESSTKAAKIVSDNKLFDNQQITISYNSSSNYFTIKNKTTAPINLINGRGPILNGHTISTVDGFGSVFIAANSSSEETIRLLKEAQTIDGDKINEYDYVKKGDNLLHVAGDILDETYHNIGSYSFDVHVDSKFLKN</sequence>
<protein>
    <recommendedName>
        <fullName evidence="4">Lipoprotein</fullName>
    </recommendedName>
</protein>
<evidence type="ECO:0000313" key="3">
    <source>
        <dbReference type="Proteomes" id="UP000054230"/>
    </source>
</evidence>
<evidence type="ECO:0000313" key="2">
    <source>
        <dbReference type="EMBL" id="KSU12774.1"/>
    </source>
</evidence>
<feature type="signal peptide" evidence="1">
    <location>
        <begin position="1"/>
        <end position="18"/>
    </location>
</feature>